<evidence type="ECO:0000313" key="2">
    <source>
        <dbReference type="EMBL" id="KAJ1085311.1"/>
    </source>
</evidence>
<keyword evidence="3" id="KW-1185">Reference proteome</keyword>
<proteinExistence type="predicted"/>
<evidence type="ECO:0000313" key="3">
    <source>
        <dbReference type="Proteomes" id="UP001066276"/>
    </source>
</evidence>
<feature type="region of interest" description="Disordered" evidence="1">
    <location>
        <begin position="31"/>
        <end position="60"/>
    </location>
</feature>
<name>A0AAV7L0T4_PLEWA</name>
<feature type="region of interest" description="Disordered" evidence="1">
    <location>
        <begin position="129"/>
        <end position="149"/>
    </location>
</feature>
<dbReference type="AlphaFoldDB" id="A0AAV7L0T4"/>
<organism evidence="2 3">
    <name type="scientific">Pleurodeles waltl</name>
    <name type="common">Iberian ribbed newt</name>
    <dbReference type="NCBI Taxonomy" id="8319"/>
    <lineage>
        <taxon>Eukaryota</taxon>
        <taxon>Metazoa</taxon>
        <taxon>Chordata</taxon>
        <taxon>Craniata</taxon>
        <taxon>Vertebrata</taxon>
        <taxon>Euteleostomi</taxon>
        <taxon>Amphibia</taxon>
        <taxon>Batrachia</taxon>
        <taxon>Caudata</taxon>
        <taxon>Salamandroidea</taxon>
        <taxon>Salamandridae</taxon>
        <taxon>Pleurodelinae</taxon>
        <taxon>Pleurodeles</taxon>
    </lineage>
</organism>
<feature type="region of interest" description="Disordered" evidence="1">
    <location>
        <begin position="228"/>
        <end position="259"/>
    </location>
</feature>
<evidence type="ECO:0000256" key="1">
    <source>
        <dbReference type="SAM" id="MobiDB-lite"/>
    </source>
</evidence>
<dbReference type="Proteomes" id="UP001066276">
    <property type="component" value="Chromosome 12"/>
</dbReference>
<sequence>MVDGRPHTCLCMILASRGFVLPTPPTLCRRLDNRGGGVQPVLSGPRPLRQGSPPAGAPNPSCWGTRRYPLQCAEHVLTLSPRDPKCVHRSRPPLKVAALVQQHAECFTVSQERSRSAAGRVTSSTHRLGAIIRPPPGSTERARDRKVQGGRPGPVCALMSCLLVTRLRRRGTALARRDCPHQTRAGSWRLGSRACPSAAEVAAALQEQAALESASVRSLRASSAASTRCCHRPVPEKEKQEASAPGSAPAASETWSVAPSVRTDHCQGRATERVTLASECTADHARPAVANECTADNAQSAVANECTANTAWSALASECTASTAQSALANECTTNTAWSALASECTANTAWSALANECTANTAQSALASECTADKAQSAVASECTANTAQSALASECTADNAQSAVANECTAHNARSAVANECTANTANECTANTAWSALANECTANTAWSAVATECTADTANECTANTAWSALASECTADNAQSGVANECTANTAWSALANECTANTAWSALASECTSDNAQSAVANECTANTARSAVANECTANTAWSALASECTADNAQSALANECTANTANECTANTAWSALASECTADNAQSAVANDDSHTAWADSATNAVQCCLVSHSRSVRCYHRVVTLDYEALASLQGLTHCMHCRSTAGPGYAEGSACRTLAMRALLQATGRPWDVDVPWESTSLRKGTRKAL</sequence>
<comment type="caution">
    <text evidence="2">The sequence shown here is derived from an EMBL/GenBank/DDBJ whole genome shotgun (WGS) entry which is preliminary data.</text>
</comment>
<accession>A0AAV7L0T4</accession>
<feature type="compositionally biased region" description="Low complexity" evidence="1">
    <location>
        <begin position="242"/>
        <end position="252"/>
    </location>
</feature>
<reference evidence="2" key="1">
    <citation type="journal article" date="2022" name="bioRxiv">
        <title>Sequencing and chromosome-scale assembly of the giantPleurodeles waltlgenome.</title>
        <authorList>
            <person name="Brown T."/>
            <person name="Elewa A."/>
            <person name="Iarovenko S."/>
            <person name="Subramanian E."/>
            <person name="Araus A.J."/>
            <person name="Petzold A."/>
            <person name="Susuki M."/>
            <person name="Suzuki K.-i.T."/>
            <person name="Hayashi T."/>
            <person name="Toyoda A."/>
            <person name="Oliveira C."/>
            <person name="Osipova E."/>
            <person name="Leigh N.D."/>
            <person name="Simon A."/>
            <person name="Yun M.H."/>
        </authorList>
    </citation>
    <scope>NUCLEOTIDE SEQUENCE</scope>
    <source>
        <strain evidence="2">20211129_DDA</strain>
        <tissue evidence="2">Liver</tissue>
    </source>
</reference>
<gene>
    <name evidence="2" type="ORF">NDU88_005444</name>
</gene>
<protein>
    <submittedName>
        <fullName evidence="2">Uncharacterized protein</fullName>
    </submittedName>
</protein>
<dbReference type="EMBL" id="JANPWB010000016">
    <property type="protein sequence ID" value="KAJ1085311.1"/>
    <property type="molecule type" value="Genomic_DNA"/>
</dbReference>